<dbReference type="AlphaFoldDB" id="A0A2U2N1I2"/>
<feature type="region of interest" description="Disordered" evidence="1">
    <location>
        <begin position="39"/>
        <end position="67"/>
    </location>
</feature>
<proteinExistence type="predicted"/>
<dbReference type="Proteomes" id="UP000245474">
    <property type="component" value="Unassembled WGS sequence"/>
</dbReference>
<keyword evidence="2" id="KW-1133">Transmembrane helix</keyword>
<keyword evidence="2" id="KW-0812">Transmembrane</keyword>
<organism evidence="3 4">
    <name type="scientific">Sediminicurvatus halobius</name>
    <dbReference type="NCBI Taxonomy" id="2182432"/>
    <lineage>
        <taxon>Bacteria</taxon>
        <taxon>Pseudomonadati</taxon>
        <taxon>Pseudomonadota</taxon>
        <taxon>Gammaproteobacteria</taxon>
        <taxon>Chromatiales</taxon>
        <taxon>Ectothiorhodospiraceae</taxon>
        <taxon>Sediminicurvatus</taxon>
    </lineage>
</organism>
<keyword evidence="2" id="KW-0472">Membrane</keyword>
<feature type="transmembrane region" description="Helical" evidence="2">
    <location>
        <begin position="19"/>
        <end position="36"/>
    </location>
</feature>
<dbReference type="EMBL" id="QFFI01000014">
    <property type="protein sequence ID" value="PWG62942.1"/>
    <property type="molecule type" value="Genomic_DNA"/>
</dbReference>
<evidence type="ECO:0000256" key="2">
    <source>
        <dbReference type="SAM" id="Phobius"/>
    </source>
</evidence>
<protein>
    <submittedName>
        <fullName evidence="3">Uncharacterized protein</fullName>
    </submittedName>
</protein>
<evidence type="ECO:0000313" key="4">
    <source>
        <dbReference type="Proteomes" id="UP000245474"/>
    </source>
</evidence>
<comment type="caution">
    <text evidence="3">The sequence shown here is derived from an EMBL/GenBank/DDBJ whole genome shotgun (WGS) entry which is preliminary data.</text>
</comment>
<evidence type="ECO:0000313" key="3">
    <source>
        <dbReference type="EMBL" id="PWG62942.1"/>
    </source>
</evidence>
<name>A0A2U2N1I2_9GAMM</name>
<evidence type="ECO:0000256" key="1">
    <source>
        <dbReference type="SAM" id="MobiDB-lite"/>
    </source>
</evidence>
<accession>A0A2U2N1I2</accession>
<keyword evidence="4" id="KW-1185">Reference proteome</keyword>
<reference evidence="3 4" key="1">
    <citation type="submission" date="2018-05" db="EMBL/GenBank/DDBJ databases">
        <title>Spiribacter halobius sp. nov., a moderately halophilic bacterium isolated from marine solar saltern.</title>
        <authorList>
            <person name="Zheng W.-S."/>
            <person name="Lu D.-C."/>
            <person name="Du Z.-J."/>
        </authorList>
    </citation>
    <scope>NUCLEOTIDE SEQUENCE [LARGE SCALE GENOMIC DNA]</scope>
    <source>
        <strain evidence="3 4">E85</strain>
    </source>
</reference>
<sequence length="67" mass="7502">MILPCKTELEGWYIRRRSVGLYLLLIFLTAWVVVFPRSETAPTGRSPGRGRSTGGMSHTALPCTTYE</sequence>
<gene>
    <name evidence="3" type="ORF">DEM34_10090</name>
</gene>